<dbReference type="AlphaFoldDB" id="A0A4Q9Q3V0"/>
<organism evidence="3 4">
    <name type="scientific">Dichomitus squalens</name>
    <dbReference type="NCBI Taxonomy" id="114155"/>
    <lineage>
        <taxon>Eukaryota</taxon>
        <taxon>Fungi</taxon>
        <taxon>Dikarya</taxon>
        <taxon>Basidiomycota</taxon>
        <taxon>Agaricomycotina</taxon>
        <taxon>Agaricomycetes</taxon>
        <taxon>Polyporales</taxon>
        <taxon>Polyporaceae</taxon>
        <taxon>Dichomitus</taxon>
    </lineage>
</organism>
<evidence type="ECO:0000256" key="2">
    <source>
        <dbReference type="SAM" id="SignalP"/>
    </source>
</evidence>
<reference evidence="3 4" key="1">
    <citation type="submission" date="2019-01" db="EMBL/GenBank/DDBJ databases">
        <title>Draft genome sequences of three monokaryotic isolates of the white-rot basidiomycete fungus Dichomitus squalens.</title>
        <authorList>
            <consortium name="DOE Joint Genome Institute"/>
            <person name="Lopez S.C."/>
            <person name="Andreopoulos B."/>
            <person name="Pangilinan J."/>
            <person name="Lipzen A."/>
            <person name="Riley R."/>
            <person name="Ahrendt S."/>
            <person name="Ng V."/>
            <person name="Barry K."/>
            <person name="Daum C."/>
            <person name="Grigoriev I.V."/>
            <person name="Hilden K.S."/>
            <person name="Makela M.R."/>
            <person name="de Vries R.P."/>
        </authorList>
    </citation>
    <scope>NUCLEOTIDE SEQUENCE [LARGE SCALE GENOMIC DNA]</scope>
    <source>
        <strain evidence="3 4">CBS 464.89</strain>
    </source>
</reference>
<accession>A0A4Q9Q3V0</accession>
<evidence type="ECO:0000313" key="3">
    <source>
        <dbReference type="EMBL" id="TBU61711.1"/>
    </source>
</evidence>
<evidence type="ECO:0008006" key="5">
    <source>
        <dbReference type="Google" id="ProtNLM"/>
    </source>
</evidence>
<dbReference type="STRING" id="114155.A0A4Q9Q3V0"/>
<dbReference type="CDD" id="cd00161">
    <property type="entry name" value="beta-trefoil_Ricin-like"/>
    <property type="match status" value="1"/>
</dbReference>
<name>A0A4Q9Q3V0_9APHY</name>
<evidence type="ECO:0000313" key="4">
    <source>
        <dbReference type="Proteomes" id="UP000292082"/>
    </source>
</evidence>
<proteinExistence type="predicted"/>
<gene>
    <name evidence="3" type="ORF">BD310DRAFT_920568</name>
</gene>
<dbReference type="PROSITE" id="PS50231">
    <property type="entry name" value="RICIN_B_LECTIN"/>
    <property type="match status" value="2"/>
</dbReference>
<feature type="signal peptide" evidence="2">
    <location>
        <begin position="1"/>
        <end position="20"/>
    </location>
</feature>
<protein>
    <recommendedName>
        <fullName evidence="5">Ricin B lectin domain-containing protein</fullName>
    </recommendedName>
</protein>
<keyword evidence="2" id="KW-0732">Signal</keyword>
<dbReference type="Gene3D" id="2.80.10.50">
    <property type="match status" value="2"/>
</dbReference>
<feature type="chain" id="PRO_5020597737" description="Ricin B lectin domain-containing protein" evidence="2">
    <location>
        <begin position="21"/>
        <end position="420"/>
    </location>
</feature>
<evidence type="ECO:0000256" key="1">
    <source>
        <dbReference type="SAM" id="MobiDB-lite"/>
    </source>
</evidence>
<keyword evidence="4" id="KW-1185">Reference proteome</keyword>
<dbReference type="Proteomes" id="UP000292082">
    <property type="component" value="Unassembled WGS sequence"/>
</dbReference>
<dbReference type="EMBL" id="ML145097">
    <property type="protein sequence ID" value="TBU61711.1"/>
    <property type="molecule type" value="Genomic_DNA"/>
</dbReference>
<feature type="region of interest" description="Disordered" evidence="1">
    <location>
        <begin position="218"/>
        <end position="241"/>
    </location>
</feature>
<dbReference type="InterPro" id="IPR035992">
    <property type="entry name" value="Ricin_B-like_lectins"/>
</dbReference>
<dbReference type="SUPFAM" id="SSF50370">
    <property type="entry name" value="Ricin B-like lectins"/>
    <property type="match status" value="2"/>
</dbReference>
<sequence length="420" mass="42530">MHIVSAVSTSLLLCGALTRAFPLNPRLVTLDPAATAEAQKRDDTATRAFSSTEIKTSDGQCLFVVSGSGDFRNNLTPVQVGACDGSDGQKWDVITAGVHNDQPGQALIVSSLTQACLNFDPRRAAGNQVLLFSCGGRADGGGAVTNSQLFAFTGGAGPLPLVPQNGNGQTLLTVTNGLLDQTSGSAAQASGNELFTFGDNGAAPSAATTSAAATSTTVSATSAPSITPAPTSTTASATTTGPVSVSRAGVVLNPSAAAEANPRDNTATRALSSVSIKTNDGNCLSVDATAGDFRENLIPIQAKACDGSDGQKWDVITKGVHNDQPGFALIVSTLTQGCMNFDPRRADGDQVILFSCGGRADGGGAVTNSQLFTFNGQATNIPIVPQNGNNQTIFTVTNGALAPVAASPDSASGNELFTFQ</sequence>